<protein>
    <recommendedName>
        <fullName evidence="9">Major facilitator superfamily (MFS) profile domain-containing protein</fullName>
    </recommendedName>
</protein>
<keyword evidence="4 8" id="KW-0812">Transmembrane</keyword>
<dbReference type="InterPro" id="IPR003663">
    <property type="entry name" value="Sugar/inositol_transpt"/>
</dbReference>
<dbReference type="OMA" id="IFGWDVG"/>
<feature type="transmembrane region" description="Helical" evidence="8">
    <location>
        <begin position="488"/>
        <end position="505"/>
    </location>
</feature>
<sequence>MSISVDREEIQHVITPTDRITITVPDDPLIVTSNKKSNEQDGRYVNKPEKSHLLIPILICIAIAFAGFTLGWDIGTIGGMTSMESFQNRFGTSYDSQRGVQYFPDLLLGLIISIFNIGCAVGSVTLAKLADWFGRKTGLYVTVIIYVIGLLIQIINDRTWIQFFIGRIVCGFAIGSSNVVAPMFLAEVAPVRIRGGIIVFYQIMLTFGILMGNIVNYACHQSFPGPNQNEAWKTPLGLGFAWACIMMGGIWCSPEPAPYLALKKGRIDSAKESFAMMNGVSKDSKLTDEFIEDMNQKMKEEIILKKQPRKWFEFVRGEPRLGYRVFIGTILMASQQLSGINYFFYYGVTLFKNAGLNDPYVAAIVMSIVNFVGTFGGIYLVERVGRKLCLVYGSFGMFCCMIVYSTIGSFALNLPGTNIGMIVVACIYIAFFATTLGPVTVVLVAELFPLRTKAISMATCSDANWLANFAISFTSPLIISQIGFRYGYVFAACLFFSTIFSVTNVPETKDKTTSEIDDMFIKGRRQRFSF</sequence>
<evidence type="ECO:0000256" key="8">
    <source>
        <dbReference type="SAM" id="Phobius"/>
    </source>
</evidence>
<evidence type="ECO:0000313" key="11">
    <source>
        <dbReference type="Proteomes" id="UP000000689"/>
    </source>
</evidence>
<dbReference type="InterPro" id="IPR050360">
    <property type="entry name" value="MFS_Sugar_Transporters"/>
</dbReference>
<feature type="transmembrane region" description="Helical" evidence="8">
    <location>
        <begin position="360"/>
        <end position="381"/>
    </location>
</feature>
<dbReference type="GO" id="GO:0005351">
    <property type="term" value="F:carbohydrate:proton symporter activity"/>
    <property type="evidence" value="ECO:0007669"/>
    <property type="project" value="TreeGrafter"/>
</dbReference>
<dbReference type="KEGG" id="ndi:NDAI_0G01520"/>
<evidence type="ECO:0000256" key="7">
    <source>
        <dbReference type="RuleBase" id="RU003346"/>
    </source>
</evidence>
<dbReference type="Gene3D" id="1.20.1250.20">
    <property type="entry name" value="MFS general substrate transporter like domains"/>
    <property type="match status" value="1"/>
</dbReference>
<dbReference type="Pfam" id="PF00083">
    <property type="entry name" value="Sugar_tr"/>
    <property type="match status" value="1"/>
</dbReference>
<dbReference type="PANTHER" id="PTHR48022:SF50">
    <property type="entry name" value="HEXOSE TRANSPORTER HXT14"/>
    <property type="match status" value="1"/>
</dbReference>
<evidence type="ECO:0000256" key="4">
    <source>
        <dbReference type="ARBA" id="ARBA00022692"/>
    </source>
</evidence>
<dbReference type="AlphaFoldDB" id="G0WDR7"/>
<evidence type="ECO:0000256" key="2">
    <source>
        <dbReference type="ARBA" id="ARBA00010992"/>
    </source>
</evidence>
<keyword evidence="3 7" id="KW-0813">Transport</keyword>
<accession>G0WDR7</accession>
<keyword evidence="11" id="KW-1185">Reference proteome</keyword>
<feature type="transmembrane region" description="Helical" evidence="8">
    <location>
        <begin position="388"/>
        <end position="407"/>
    </location>
</feature>
<feature type="transmembrane region" description="Helical" evidence="8">
    <location>
        <begin position="53"/>
        <end position="72"/>
    </location>
</feature>
<evidence type="ECO:0000256" key="3">
    <source>
        <dbReference type="ARBA" id="ARBA00022448"/>
    </source>
</evidence>
<feature type="transmembrane region" description="Helical" evidence="8">
    <location>
        <begin position="235"/>
        <end position="254"/>
    </location>
</feature>
<dbReference type="NCBIfam" id="TIGR00879">
    <property type="entry name" value="SP"/>
    <property type="match status" value="1"/>
</dbReference>
<evidence type="ECO:0000313" key="10">
    <source>
        <dbReference type="EMBL" id="CCD25928.2"/>
    </source>
</evidence>
<organism evidence="10 11">
    <name type="scientific">Naumovozyma dairenensis (strain ATCC 10597 / BCRC 20456 / CBS 421 / NBRC 0211 / NRRL Y-12639)</name>
    <name type="common">Saccharomyces dairenensis</name>
    <dbReference type="NCBI Taxonomy" id="1071378"/>
    <lineage>
        <taxon>Eukaryota</taxon>
        <taxon>Fungi</taxon>
        <taxon>Dikarya</taxon>
        <taxon>Ascomycota</taxon>
        <taxon>Saccharomycotina</taxon>
        <taxon>Saccharomycetes</taxon>
        <taxon>Saccharomycetales</taxon>
        <taxon>Saccharomycetaceae</taxon>
        <taxon>Naumovozyma</taxon>
    </lineage>
</organism>
<dbReference type="GeneID" id="11497324"/>
<evidence type="ECO:0000259" key="9">
    <source>
        <dbReference type="PROSITE" id="PS50850"/>
    </source>
</evidence>
<evidence type="ECO:0000256" key="6">
    <source>
        <dbReference type="ARBA" id="ARBA00023136"/>
    </source>
</evidence>
<dbReference type="InterPro" id="IPR020846">
    <property type="entry name" value="MFS_dom"/>
</dbReference>
<feature type="transmembrane region" description="Helical" evidence="8">
    <location>
        <begin position="325"/>
        <end position="348"/>
    </location>
</feature>
<dbReference type="SUPFAM" id="SSF103473">
    <property type="entry name" value="MFS general substrate transporter"/>
    <property type="match status" value="1"/>
</dbReference>
<comment type="subcellular location">
    <subcellularLocation>
        <location evidence="1">Membrane</location>
        <topology evidence="1">Multi-pass membrane protein</topology>
    </subcellularLocation>
</comment>
<feature type="transmembrane region" description="Helical" evidence="8">
    <location>
        <begin position="197"/>
        <end position="215"/>
    </location>
</feature>
<dbReference type="GO" id="GO:0005354">
    <property type="term" value="F:galactose transmembrane transporter activity"/>
    <property type="evidence" value="ECO:0007669"/>
    <property type="project" value="EnsemblFungi"/>
</dbReference>
<feature type="transmembrane region" description="Helical" evidence="8">
    <location>
        <begin position="161"/>
        <end position="185"/>
    </location>
</feature>
<reference evidence="10 11" key="1">
    <citation type="journal article" date="2011" name="Proc. Natl. Acad. Sci. U.S.A.">
        <title>Evolutionary erosion of yeast sex chromosomes by mating-type switching accidents.</title>
        <authorList>
            <person name="Gordon J.L."/>
            <person name="Armisen D."/>
            <person name="Proux-Wera E."/>
            <person name="Oheigeartaigh S.S."/>
            <person name="Byrne K.P."/>
            <person name="Wolfe K.H."/>
        </authorList>
    </citation>
    <scope>NUCLEOTIDE SEQUENCE [LARGE SCALE GENOMIC DNA]</scope>
    <source>
        <strain evidence="11">ATCC 10597 / BCRC 20456 / CBS 421 / NBRC 0211 / NRRL Y-12639</strain>
    </source>
</reference>
<dbReference type="PRINTS" id="PR00171">
    <property type="entry name" value="SUGRTRNSPORT"/>
</dbReference>
<dbReference type="PROSITE" id="PS00216">
    <property type="entry name" value="SUGAR_TRANSPORT_1"/>
    <property type="match status" value="2"/>
</dbReference>
<evidence type="ECO:0000256" key="1">
    <source>
        <dbReference type="ARBA" id="ARBA00004141"/>
    </source>
</evidence>
<comment type="similarity">
    <text evidence="2 7">Belongs to the major facilitator superfamily. Sugar transporter (TC 2.A.1.1) family.</text>
</comment>
<evidence type="ECO:0000256" key="5">
    <source>
        <dbReference type="ARBA" id="ARBA00022989"/>
    </source>
</evidence>
<dbReference type="PROSITE" id="PS50850">
    <property type="entry name" value="MFS"/>
    <property type="match status" value="1"/>
</dbReference>
<proteinExistence type="inferred from homology"/>
<feature type="transmembrane region" description="Helical" evidence="8">
    <location>
        <begin position="138"/>
        <end position="155"/>
    </location>
</feature>
<feature type="transmembrane region" description="Helical" evidence="8">
    <location>
        <begin position="419"/>
        <end position="444"/>
    </location>
</feature>
<feature type="transmembrane region" description="Helical" evidence="8">
    <location>
        <begin position="106"/>
        <end position="126"/>
    </location>
</feature>
<dbReference type="eggNOG" id="KOG0254">
    <property type="taxonomic scope" value="Eukaryota"/>
</dbReference>
<feature type="domain" description="Major facilitator superfamily (MFS) profile" evidence="9">
    <location>
        <begin position="59"/>
        <end position="509"/>
    </location>
</feature>
<name>G0WDR7_NAUDC</name>
<keyword evidence="6 8" id="KW-0472">Membrane</keyword>
<dbReference type="EMBL" id="HE580273">
    <property type="protein sequence ID" value="CCD25928.2"/>
    <property type="molecule type" value="Genomic_DNA"/>
</dbReference>
<keyword evidence="5 8" id="KW-1133">Transmembrane helix</keyword>
<dbReference type="PROSITE" id="PS00217">
    <property type="entry name" value="SUGAR_TRANSPORT_2"/>
    <property type="match status" value="1"/>
</dbReference>
<dbReference type="Proteomes" id="UP000000689">
    <property type="component" value="Chromosome 7"/>
</dbReference>
<dbReference type="RefSeq" id="XP_003671171.2">
    <property type="nucleotide sequence ID" value="XM_003671123.2"/>
</dbReference>
<dbReference type="InterPro" id="IPR036259">
    <property type="entry name" value="MFS_trans_sf"/>
</dbReference>
<dbReference type="InterPro" id="IPR005828">
    <property type="entry name" value="MFS_sugar_transport-like"/>
</dbReference>
<gene>
    <name evidence="10" type="primary">NDAI0G01520</name>
    <name evidence="10" type="ordered locus">NDAI_0G01520</name>
</gene>
<feature type="transmembrane region" description="Helical" evidence="8">
    <location>
        <begin position="465"/>
        <end position="482"/>
    </location>
</feature>
<dbReference type="PANTHER" id="PTHR48022">
    <property type="entry name" value="PLASTIDIC GLUCOSE TRANSPORTER 4"/>
    <property type="match status" value="1"/>
</dbReference>
<dbReference type="InterPro" id="IPR005829">
    <property type="entry name" value="Sugar_transporter_CS"/>
</dbReference>
<dbReference type="STRING" id="1071378.G0WDR7"/>
<dbReference type="HOGENOM" id="CLU_001265_30_1_1"/>
<dbReference type="OrthoDB" id="2241241at2759"/>
<dbReference type="GO" id="GO:0005886">
    <property type="term" value="C:plasma membrane"/>
    <property type="evidence" value="ECO:0007669"/>
    <property type="project" value="TreeGrafter"/>
</dbReference>